<reference evidence="3" key="1">
    <citation type="journal article" date="2020" name="Stud. Mycol.">
        <title>101 Dothideomycetes genomes: a test case for predicting lifestyles and emergence of pathogens.</title>
        <authorList>
            <person name="Haridas S."/>
            <person name="Albert R."/>
            <person name="Binder M."/>
            <person name="Bloem J."/>
            <person name="Labutti K."/>
            <person name="Salamov A."/>
            <person name="Andreopoulos B."/>
            <person name="Baker S."/>
            <person name="Barry K."/>
            <person name="Bills G."/>
            <person name="Bluhm B."/>
            <person name="Cannon C."/>
            <person name="Castanera R."/>
            <person name="Culley D."/>
            <person name="Daum C."/>
            <person name="Ezra D."/>
            <person name="Gonzalez J."/>
            <person name="Henrissat B."/>
            <person name="Kuo A."/>
            <person name="Liang C."/>
            <person name="Lipzen A."/>
            <person name="Lutzoni F."/>
            <person name="Magnuson J."/>
            <person name="Mondo S."/>
            <person name="Nolan M."/>
            <person name="Ohm R."/>
            <person name="Pangilinan J."/>
            <person name="Park H.-J."/>
            <person name="Ramirez L."/>
            <person name="Alfaro M."/>
            <person name="Sun H."/>
            <person name="Tritt A."/>
            <person name="Yoshinaga Y."/>
            <person name="Zwiers L.-H."/>
            <person name="Turgeon B."/>
            <person name="Goodwin S."/>
            <person name="Spatafora J."/>
            <person name="Crous P."/>
            <person name="Grigoriev I."/>
        </authorList>
    </citation>
    <scope>NUCLEOTIDE SEQUENCE</scope>
    <source>
        <strain evidence="3">CBS 119687</strain>
    </source>
</reference>
<dbReference type="GO" id="GO:0030151">
    <property type="term" value="F:molybdenum ion binding"/>
    <property type="evidence" value="ECO:0007669"/>
    <property type="project" value="InterPro"/>
</dbReference>
<feature type="transmembrane region" description="Helical" evidence="1">
    <location>
        <begin position="27"/>
        <end position="47"/>
    </location>
</feature>
<dbReference type="RefSeq" id="XP_033519351.1">
    <property type="nucleotide sequence ID" value="XM_033673099.1"/>
</dbReference>
<evidence type="ECO:0000259" key="2">
    <source>
        <dbReference type="PROSITE" id="PS51340"/>
    </source>
</evidence>
<dbReference type="Proteomes" id="UP000799771">
    <property type="component" value="Unassembled WGS sequence"/>
</dbReference>
<dbReference type="PROSITE" id="PS51340">
    <property type="entry name" value="MOSC"/>
    <property type="match status" value="1"/>
</dbReference>
<organism evidence="3 4">
    <name type="scientific">Dothidotthia symphoricarpi CBS 119687</name>
    <dbReference type="NCBI Taxonomy" id="1392245"/>
    <lineage>
        <taxon>Eukaryota</taxon>
        <taxon>Fungi</taxon>
        <taxon>Dikarya</taxon>
        <taxon>Ascomycota</taxon>
        <taxon>Pezizomycotina</taxon>
        <taxon>Dothideomycetes</taxon>
        <taxon>Pleosporomycetidae</taxon>
        <taxon>Pleosporales</taxon>
        <taxon>Dothidotthiaceae</taxon>
        <taxon>Dothidotthia</taxon>
    </lineage>
</organism>
<dbReference type="Pfam" id="PF03476">
    <property type="entry name" value="MOSC_N"/>
    <property type="match status" value="1"/>
</dbReference>
<dbReference type="AlphaFoldDB" id="A0A6A6A2J7"/>
<evidence type="ECO:0000256" key="1">
    <source>
        <dbReference type="SAM" id="Phobius"/>
    </source>
</evidence>
<name>A0A6A6A2J7_9PLEO</name>
<accession>A0A6A6A2J7</accession>
<dbReference type="EMBL" id="ML977517">
    <property type="protein sequence ID" value="KAF2124958.1"/>
    <property type="molecule type" value="Genomic_DNA"/>
</dbReference>
<dbReference type="SUPFAM" id="SSF50800">
    <property type="entry name" value="PK beta-barrel domain-like"/>
    <property type="match status" value="1"/>
</dbReference>
<dbReference type="InterPro" id="IPR005302">
    <property type="entry name" value="MoCF_Sase_C"/>
</dbReference>
<keyword evidence="1" id="KW-1133">Transmembrane helix</keyword>
<dbReference type="InterPro" id="IPR011037">
    <property type="entry name" value="Pyrv_Knase-like_insert_dom_sf"/>
</dbReference>
<keyword evidence="1" id="KW-0472">Membrane</keyword>
<dbReference type="GeneID" id="54413531"/>
<gene>
    <name evidence="3" type="ORF">P153DRAFT_434668</name>
</gene>
<dbReference type="InterPro" id="IPR005303">
    <property type="entry name" value="MOCOS_middle"/>
</dbReference>
<evidence type="ECO:0000313" key="3">
    <source>
        <dbReference type="EMBL" id="KAF2124958.1"/>
    </source>
</evidence>
<keyword evidence="4" id="KW-1185">Reference proteome</keyword>
<dbReference type="GO" id="GO:0030170">
    <property type="term" value="F:pyridoxal phosphate binding"/>
    <property type="evidence" value="ECO:0007669"/>
    <property type="project" value="InterPro"/>
</dbReference>
<dbReference type="GO" id="GO:0003824">
    <property type="term" value="F:catalytic activity"/>
    <property type="evidence" value="ECO:0007669"/>
    <property type="project" value="InterPro"/>
</dbReference>
<feature type="domain" description="MOSC" evidence="2">
    <location>
        <begin position="280"/>
        <end position="440"/>
    </location>
</feature>
<dbReference type="PANTHER" id="PTHR14237:SF23">
    <property type="entry name" value="MOSC DOMAIN PROTEIN (AFU_ORTHOLOGUE AFUA_7G05900)"/>
    <property type="match status" value="1"/>
</dbReference>
<dbReference type="Pfam" id="PF03473">
    <property type="entry name" value="MOSC"/>
    <property type="match status" value="1"/>
</dbReference>
<protein>
    <recommendedName>
        <fullName evidence="2">MOSC domain-containing protein</fullName>
    </recommendedName>
</protein>
<dbReference type="PANTHER" id="PTHR14237">
    <property type="entry name" value="MOLYBDOPTERIN COFACTOR SULFURASE MOSC"/>
    <property type="match status" value="1"/>
</dbReference>
<evidence type="ECO:0000313" key="4">
    <source>
        <dbReference type="Proteomes" id="UP000799771"/>
    </source>
</evidence>
<proteinExistence type="predicted"/>
<keyword evidence="1" id="KW-0812">Transmembrane</keyword>
<sequence>MSSNILDDYIASAQKTLADAGINLTPLTILITLLVPLLSLVVLFGIVSSQGDKPLPPPTGCRKLGLRGRSNLEDQYSKKYARGADPTPAKPWTVKALFIYPVKSCGPVELEKSDIVRTGLKYDRQFSLAQQVTSLPSLEGEVTSEWHFLTQRKFPRLAKVEAEVWIPDPLAPGYKEDREWVKSEGCVVIRFPFSPDSDFSLGGLKNYAKIMAARLARRSEPMIEFKIPFNPSQERIMSKGYTNEVMNIWKDAPVALNMNSEVDREVLAKLKYTLGTSNPIALFRIDTKRYREVQKCAPKPEDVGFQTIIGMQDSYPLHILNLASVHDISSKLPQELLKLPLLNALRYRANIYITGPPAFHEDDWKKAMIGSVECHISCRTTRCKLPNVDPKTGIADKNEPGTTMRKYRVIDQGSKNACLGMQVTPLGVGEVKVGDSIEVLETGEHFYLGGSGRVIVG</sequence>
<dbReference type="OrthoDB" id="17255at2759"/>